<evidence type="ECO:0000313" key="6">
    <source>
        <dbReference type="Proteomes" id="UP000295606"/>
    </source>
</evidence>
<keyword evidence="2 4" id="KW-1133">Transmembrane helix</keyword>
<feature type="transmembrane region" description="Helical" evidence="4">
    <location>
        <begin position="47"/>
        <end position="68"/>
    </location>
</feature>
<evidence type="ECO:0000256" key="3">
    <source>
        <dbReference type="ARBA" id="ARBA00023136"/>
    </source>
</evidence>
<dbReference type="OrthoDB" id="8046314at2"/>
<accession>A0A4R5L3H4</accession>
<dbReference type="AlphaFoldDB" id="A0A4R5L3H4"/>
<dbReference type="InterPro" id="IPR036259">
    <property type="entry name" value="MFS_trans_sf"/>
</dbReference>
<sequence>MSAPAELPSALKATAFIPFLVASAALAAAYGASFLLADYLRASGLDVSMAGTVISSGIFTMIISSLFAGWIAQRIGLMSTIIAAAGAMSAAMLAFGLTRVDLRIAFAGGLLLGLGWSAFNILAPLQIIHHLKPSARIRYLTLLSGAQMAGLGFASPTGHFLAHRFGSFYVVYIGLACVCLSAAVALAIVRKLMQGTPHLSMAAVGITPSQAASVLCSTTRMPIAMIGLAACAFAGLSTYQTAYAESRHLPAELFFLTFTLTTVVCRFTLAPAISRLPVRKLAFALFIATLAALALFIWNRSSSIVYVISACVFAIGYGLTYSTLNSMAVNLAGDAELSVPVTSQVFTIAYFAGVFGFPYIAGMLVAHGGINLMLTVTLAIASVNVLLLARIHSGSPRPAVTTHY</sequence>
<reference evidence="5 6" key="1">
    <citation type="submission" date="2019-03" db="EMBL/GenBank/DDBJ databases">
        <title>Paraburkholderia sp. isolated from native Mimosa gymnas in Guartela State Park, Brazil.</title>
        <authorList>
            <person name="Paulitsch F."/>
            <person name="Hungria M."/>
            <person name="Delamuta J.R.M."/>
            <person name="Ribeiro R.A."/>
            <person name="Dall'Agnol R."/>
            <person name="Silva J.S.B."/>
        </authorList>
    </citation>
    <scope>NUCLEOTIDE SEQUENCE [LARGE SCALE GENOMIC DNA]</scope>
    <source>
        <strain evidence="5 6">CNPSo 3008</strain>
    </source>
</reference>
<dbReference type="Proteomes" id="UP000295606">
    <property type="component" value="Unassembled WGS sequence"/>
</dbReference>
<dbReference type="EMBL" id="SMOD01000071">
    <property type="protein sequence ID" value="TDG02217.1"/>
    <property type="molecule type" value="Genomic_DNA"/>
</dbReference>
<dbReference type="InterPro" id="IPR011701">
    <property type="entry name" value="MFS"/>
</dbReference>
<comment type="caution">
    <text evidence="5">The sequence shown here is derived from an EMBL/GenBank/DDBJ whole genome shotgun (WGS) entry which is preliminary data.</text>
</comment>
<organism evidence="5 6">
    <name type="scientific">Paraburkholderia guartelaensis</name>
    <dbReference type="NCBI Taxonomy" id="2546446"/>
    <lineage>
        <taxon>Bacteria</taxon>
        <taxon>Pseudomonadati</taxon>
        <taxon>Pseudomonadota</taxon>
        <taxon>Betaproteobacteria</taxon>
        <taxon>Burkholderiales</taxon>
        <taxon>Burkholderiaceae</taxon>
        <taxon>Paraburkholderia</taxon>
    </lineage>
</organism>
<feature type="transmembrane region" description="Helical" evidence="4">
    <location>
        <begin position="345"/>
        <end position="366"/>
    </location>
</feature>
<dbReference type="Gene3D" id="1.20.1250.20">
    <property type="entry name" value="MFS general substrate transporter like domains"/>
    <property type="match status" value="2"/>
</dbReference>
<dbReference type="Pfam" id="PF07690">
    <property type="entry name" value="MFS_1"/>
    <property type="match status" value="1"/>
</dbReference>
<feature type="transmembrane region" description="Helical" evidence="4">
    <location>
        <begin position="281"/>
        <end position="298"/>
    </location>
</feature>
<feature type="transmembrane region" description="Helical" evidence="4">
    <location>
        <begin position="372"/>
        <end position="389"/>
    </location>
</feature>
<feature type="transmembrane region" description="Helical" evidence="4">
    <location>
        <begin position="223"/>
        <end position="243"/>
    </location>
</feature>
<dbReference type="InterPro" id="IPR052714">
    <property type="entry name" value="MFS_Exporter"/>
</dbReference>
<dbReference type="PANTHER" id="PTHR23531:SF1">
    <property type="entry name" value="QUINOLENE RESISTANCE PROTEIN NORA"/>
    <property type="match status" value="1"/>
</dbReference>
<gene>
    <name evidence="5" type="ORF">E1N52_40855</name>
</gene>
<evidence type="ECO:0000256" key="1">
    <source>
        <dbReference type="ARBA" id="ARBA00022692"/>
    </source>
</evidence>
<keyword evidence="1 4" id="KW-0812">Transmembrane</keyword>
<dbReference type="RefSeq" id="WP_133190577.1">
    <property type="nucleotide sequence ID" value="NZ_SMOD01000071.1"/>
</dbReference>
<keyword evidence="3 4" id="KW-0472">Membrane</keyword>
<feature type="transmembrane region" description="Helical" evidence="4">
    <location>
        <begin position="249"/>
        <end position="269"/>
    </location>
</feature>
<evidence type="ECO:0000256" key="2">
    <source>
        <dbReference type="ARBA" id="ARBA00022989"/>
    </source>
</evidence>
<feature type="transmembrane region" description="Helical" evidence="4">
    <location>
        <begin position="137"/>
        <end position="155"/>
    </location>
</feature>
<feature type="transmembrane region" description="Helical" evidence="4">
    <location>
        <begin position="104"/>
        <end position="125"/>
    </location>
</feature>
<dbReference type="GO" id="GO:0022857">
    <property type="term" value="F:transmembrane transporter activity"/>
    <property type="evidence" value="ECO:0007669"/>
    <property type="project" value="InterPro"/>
</dbReference>
<evidence type="ECO:0000256" key="4">
    <source>
        <dbReference type="SAM" id="Phobius"/>
    </source>
</evidence>
<dbReference type="PANTHER" id="PTHR23531">
    <property type="entry name" value="QUINOLENE RESISTANCE PROTEIN NORA"/>
    <property type="match status" value="1"/>
</dbReference>
<feature type="transmembrane region" description="Helical" evidence="4">
    <location>
        <begin position="167"/>
        <end position="189"/>
    </location>
</feature>
<dbReference type="SUPFAM" id="SSF103473">
    <property type="entry name" value="MFS general substrate transporter"/>
    <property type="match status" value="1"/>
</dbReference>
<feature type="transmembrane region" description="Helical" evidence="4">
    <location>
        <begin position="75"/>
        <end position="98"/>
    </location>
</feature>
<proteinExistence type="predicted"/>
<protein>
    <submittedName>
        <fullName evidence="5">MFS transporter</fullName>
    </submittedName>
</protein>
<name>A0A4R5L3H4_9BURK</name>
<feature type="transmembrane region" description="Helical" evidence="4">
    <location>
        <begin position="304"/>
        <end position="324"/>
    </location>
</feature>
<evidence type="ECO:0000313" key="5">
    <source>
        <dbReference type="EMBL" id="TDG02217.1"/>
    </source>
</evidence>